<reference evidence="3" key="2">
    <citation type="submission" date="2013-04" db="UniProtKB">
        <authorList>
            <consortium name="EnsemblPlants"/>
        </authorList>
    </citation>
    <scope>IDENTIFICATION</scope>
</reference>
<dbReference type="HOGENOM" id="CLU_000680_36_0_1"/>
<dbReference type="SUPFAM" id="SSF56219">
    <property type="entry name" value="DNase I-like"/>
    <property type="match status" value="1"/>
</dbReference>
<name>J3M5K5_ORYBR</name>
<dbReference type="InterPro" id="IPR036691">
    <property type="entry name" value="Endo/exonu/phosph_ase_sf"/>
</dbReference>
<evidence type="ECO:0000259" key="2">
    <source>
        <dbReference type="Pfam" id="PF03372"/>
    </source>
</evidence>
<dbReference type="Gene3D" id="3.60.10.10">
    <property type="entry name" value="Endonuclease/exonuclease/phosphatase"/>
    <property type="match status" value="1"/>
</dbReference>
<dbReference type="STRING" id="4533.J3M5K5"/>
<evidence type="ECO:0000313" key="3">
    <source>
        <dbReference type="EnsemblPlants" id="OB05G18790.1"/>
    </source>
</evidence>
<dbReference type="Pfam" id="PF03372">
    <property type="entry name" value="Exo_endo_phos"/>
    <property type="match status" value="1"/>
</dbReference>
<dbReference type="eggNOG" id="KOG1075">
    <property type="taxonomic scope" value="Eukaryota"/>
</dbReference>
<dbReference type="PANTHER" id="PTHR33710">
    <property type="entry name" value="BNAC02G09200D PROTEIN"/>
    <property type="match status" value="1"/>
</dbReference>
<dbReference type="Gramene" id="OB05G18790.1">
    <property type="protein sequence ID" value="OB05G18790.1"/>
    <property type="gene ID" value="OB05G18790"/>
</dbReference>
<dbReference type="Proteomes" id="UP000006038">
    <property type="component" value="Chromosome 5"/>
</dbReference>
<keyword evidence="1" id="KW-0812">Transmembrane</keyword>
<keyword evidence="4" id="KW-1185">Reference proteome</keyword>
<sequence length="457" mass="52800">MLNLLLNGGQLVGVGLLLLAVSLILLDHLENILILLTEGLWRHAPRRQNRHDFPSLELPRCGGAPRQNKMTYLRQLIRSTKAQVVFLSETHNSLISSDDISHNFHMVNSFVVPAQHTSGGLWIMWTNEMPLTIVSSSTNYILAYGVHKPSGIMFNLLCIYGDPTHNSSSVVWREAKNFVINSSHRPTFCMGDLNDILYANEKFGLSSVNNARISSFRHHVREIGLLDLAYRGPAYTWTNRRKGKDFVMQRLDRCLANIEWRNHFPNTAVYHLPLIYSDHAPILALLSPSTNRSRYYFKFEKWWLNESDFQGMAQTHWSHSGNVPFCVKLSNLSSGIKKWSKKKKPLQYQMVETEQKLLAIQASPNRHMLIDQELSLSIAYDSILQNLSDFYKQRAKKHWIEEGDRNTAFFQHAVQKRKHKNQISSLMINDNFIRDQKEISNCFVSFFVNLFSSSRYE</sequence>
<dbReference type="InterPro" id="IPR005135">
    <property type="entry name" value="Endo/exonuclease/phosphatase"/>
</dbReference>
<feature type="transmembrane region" description="Helical" evidence="1">
    <location>
        <begin position="12"/>
        <end position="37"/>
    </location>
</feature>
<accession>J3M5K5</accession>
<dbReference type="OMA" id="QNTTYFF"/>
<evidence type="ECO:0000256" key="1">
    <source>
        <dbReference type="SAM" id="Phobius"/>
    </source>
</evidence>
<dbReference type="PANTHER" id="PTHR33710:SF79">
    <property type="entry name" value="OS06G0205337 PROTEIN"/>
    <property type="match status" value="1"/>
</dbReference>
<organism evidence="3">
    <name type="scientific">Oryza brachyantha</name>
    <name type="common">malo sina</name>
    <dbReference type="NCBI Taxonomy" id="4533"/>
    <lineage>
        <taxon>Eukaryota</taxon>
        <taxon>Viridiplantae</taxon>
        <taxon>Streptophyta</taxon>
        <taxon>Embryophyta</taxon>
        <taxon>Tracheophyta</taxon>
        <taxon>Spermatophyta</taxon>
        <taxon>Magnoliopsida</taxon>
        <taxon>Liliopsida</taxon>
        <taxon>Poales</taxon>
        <taxon>Poaceae</taxon>
        <taxon>BOP clade</taxon>
        <taxon>Oryzoideae</taxon>
        <taxon>Oryzeae</taxon>
        <taxon>Oryzinae</taxon>
        <taxon>Oryza</taxon>
    </lineage>
</organism>
<keyword evidence="1" id="KW-1133">Transmembrane helix</keyword>
<reference evidence="3" key="1">
    <citation type="journal article" date="2013" name="Nat. Commun.">
        <title>Whole-genome sequencing of Oryza brachyantha reveals mechanisms underlying Oryza genome evolution.</title>
        <authorList>
            <person name="Chen J."/>
            <person name="Huang Q."/>
            <person name="Gao D."/>
            <person name="Wang J."/>
            <person name="Lang Y."/>
            <person name="Liu T."/>
            <person name="Li B."/>
            <person name="Bai Z."/>
            <person name="Luis Goicoechea J."/>
            <person name="Liang C."/>
            <person name="Chen C."/>
            <person name="Zhang W."/>
            <person name="Sun S."/>
            <person name="Liao Y."/>
            <person name="Zhang X."/>
            <person name="Yang L."/>
            <person name="Song C."/>
            <person name="Wang M."/>
            <person name="Shi J."/>
            <person name="Liu G."/>
            <person name="Liu J."/>
            <person name="Zhou H."/>
            <person name="Zhou W."/>
            <person name="Yu Q."/>
            <person name="An N."/>
            <person name="Chen Y."/>
            <person name="Cai Q."/>
            <person name="Wang B."/>
            <person name="Liu B."/>
            <person name="Min J."/>
            <person name="Huang Y."/>
            <person name="Wu H."/>
            <person name="Li Z."/>
            <person name="Zhang Y."/>
            <person name="Yin Y."/>
            <person name="Song W."/>
            <person name="Jiang J."/>
            <person name="Jackson S.A."/>
            <person name="Wing R.A."/>
            <person name="Wang J."/>
            <person name="Chen M."/>
        </authorList>
    </citation>
    <scope>NUCLEOTIDE SEQUENCE [LARGE SCALE GENOMIC DNA]</scope>
    <source>
        <strain evidence="3">cv. IRGC 101232</strain>
    </source>
</reference>
<dbReference type="EnsemblPlants" id="OB05G18790.1">
    <property type="protein sequence ID" value="OB05G18790.1"/>
    <property type="gene ID" value="OB05G18790"/>
</dbReference>
<protein>
    <recommendedName>
        <fullName evidence="2">Endonuclease/exonuclease/phosphatase domain-containing protein</fullName>
    </recommendedName>
</protein>
<dbReference type="GO" id="GO:0003824">
    <property type="term" value="F:catalytic activity"/>
    <property type="evidence" value="ECO:0007669"/>
    <property type="project" value="InterPro"/>
</dbReference>
<feature type="domain" description="Endonuclease/exonuclease/phosphatase" evidence="2">
    <location>
        <begin position="64"/>
        <end position="279"/>
    </location>
</feature>
<keyword evidence="1" id="KW-0472">Membrane</keyword>
<dbReference type="AlphaFoldDB" id="J3M5K5"/>
<proteinExistence type="predicted"/>
<evidence type="ECO:0000313" key="4">
    <source>
        <dbReference type="Proteomes" id="UP000006038"/>
    </source>
</evidence>